<accession>A0ABS3YI59</accession>
<evidence type="ECO:0000256" key="1">
    <source>
        <dbReference type="ARBA" id="ARBA00000971"/>
    </source>
</evidence>
<keyword evidence="3 5" id="KW-0697">Rotamase</keyword>
<dbReference type="InterPro" id="IPR001179">
    <property type="entry name" value="PPIase_FKBP_dom"/>
</dbReference>
<name>A0ABS3YI59_9BACT</name>
<evidence type="ECO:0000259" key="7">
    <source>
        <dbReference type="PROSITE" id="PS50059"/>
    </source>
</evidence>
<dbReference type="Pfam" id="PF00254">
    <property type="entry name" value="FKBP_C"/>
    <property type="match status" value="1"/>
</dbReference>
<comment type="catalytic activity">
    <reaction evidence="1 5 6">
        <text>[protein]-peptidylproline (omega=180) = [protein]-peptidylproline (omega=0)</text>
        <dbReference type="Rhea" id="RHEA:16237"/>
        <dbReference type="Rhea" id="RHEA-COMP:10747"/>
        <dbReference type="Rhea" id="RHEA-COMP:10748"/>
        <dbReference type="ChEBI" id="CHEBI:83833"/>
        <dbReference type="ChEBI" id="CHEBI:83834"/>
        <dbReference type="EC" id="5.2.1.8"/>
    </reaction>
</comment>
<reference evidence="9" key="1">
    <citation type="submission" date="2021-03" db="EMBL/GenBank/DDBJ databases">
        <title>Assistant Professor.</title>
        <authorList>
            <person name="Huq M.A."/>
        </authorList>
    </citation>
    <scope>NUCLEOTIDE SEQUENCE [LARGE SCALE GENOMIC DNA]</scope>
    <source>
        <strain evidence="9">MAH-28</strain>
    </source>
</reference>
<dbReference type="Gene3D" id="3.10.50.40">
    <property type="match status" value="2"/>
</dbReference>
<dbReference type="SUPFAM" id="SSF54534">
    <property type="entry name" value="FKBP-like"/>
    <property type="match status" value="2"/>
</dbReference>
<feature type="domain" description="PPIase FKBP-type" evidence="7">
    <location>
        <begin position="193"/>
        <end position="288"/>
    </location>
</feature>
<organism evidence="8 9">
    <name type="scientific">Chitinophaga chungangae</name>
    <dbReference type="NCBI Taxonomy" id="2821488"/>
    <lineage>
        <taxon>Bacteria</taxon>
        <taxon>Pseudomonadati</taxon>
        <taxon>Bacteroidota</taxon>
        <taxon>Chitinophagia</taxon>
        <taxon>Chitinophagales</taxon>
        <taxon>Chitinophagaceae</taxon>
        <taxon>Chitinophaga</taxon>
    </lineage>
</organism>
<dbReference type="EMBL" id="JAGHKP010000003">
    <property type="protein sequence ID" value="MBO9154371.1"/>
    <property type="molecule type" value="Genomic_DNA"/>
</dbReference>
<evidence type="ECO:0000256" key="6">
    <source>
        <dbReference type="RuleBase" id="RU003915"/>
    </source>
</evidence>
<dbReference type="EC" id="5.2.1.8" evidence="6"/>
<evidence type="ECO:0000256" key="5">
    <source>
        <dbReference type="PROSITE-ProRule" id="PRU00277"/>
    </source>
</evidence>
<protein>
    <recommendedName>
        <fullName evidence="6">Peptidyl-prolyl cis-trans isomerase</fullName>
        <ecNumber evidence="6">5.2.1.8</ecNumber>
    </recommendedName>
</protein>
<comment type="similarity">
    <text evidence="2 6">Belongs to the FKBP-type PPIase family.</text>
</comment>
<evidence type="ECO:0000313" key="9">
    <source>
        <dbReference type="Proteomes" id="UP000679126"/>
    </source>
</evidence>
<dbReference type="Proteomes" id="UP000679126">
    <property type="component" value="Unassembled WGS sequence"/>
</dbReference>
<dbReference type="PANTHER" id="PTHR43811">
    <property type="entry name" value="FKBP-TYPE PEPTIDYL-PROLYL CIS-TRANS ISOMERASE FKPA"/>
    <property type="match status" value="1"/>
</dbReference>
<sequence length="304" mass="32376">MQVPFDHKKQNEQMKKNNLLLAASLGALALASCGKSGPKKTPGGIAFTIEKAGKGEKLKKGDTVLVHFASYLNDSLLMSSRQQQGSALPLVITESRDKYDLMDGFAMLTEGDSAVFVLPVDSMPQMPPMAKKGDVMKVAFVVESKYAAAKQNAQEEKEIAEYIQKNNLKTTKSPKGVHIAVTQEGTGAQAKAGDEVTVNYTGKLMDGTKFDSNVDSTIRPGMPLEPLKFNVGEGRVIPGWDDALAQLKKGSKATLVIPSSLAYGLQGSGPIIKPNSILVFDVELLDVKPGAPAEIPATPPPPAK</sequence>
<dbReference type="GO" id="GO:0003755">
    <property type="term" value="F:peptidyl-prolyl cis-trans isomerase activity"/>
    <property type="evidence" value="ECO:0007669"/>
    <property type="project" value="UniProtKB-EC"/>
</dbReference>
<evidence type="ECO:0000256" key="4">
    <source>
        <dbReference type="ARBA" id="ARBA00023235"/>
    </source>
</evidence>
<keyword evidence="9" id="KW-1185">Reference proteome</keyword>
<evidence type="ECO:0000256" key="2">
    <source>
        <dbReference type="ARBA" id="ARBA00006577"/>
    </source>
</evidence>
<gene>
    <name evidence="8" type="ORF">J7I43_19250</name>
</gene>
<dbReference type="PROSITE" id="PS50059">
    <property type="entry name" value="FKBP_PPIASE"/>
    <property type="match status" value="1"/>
</dbReference>
<dbReference type="PANTHER" id="PTHR43811:SF19">
    <property type="entry name" value="39 KDA FK506-BINDING NUCLEAR PROTEIN"/>
    <property type="match status" value="1"/>
</dbReference>
<comment type="caution">
    <text evidence="8">The sequence shown here is derived from an EMBL/GenBank/DDBJ whole genome shotgun (WGS) entry which is preliminary data.</text>
</comment>
<evidence type="ECO:0000313" key="8">
    <source>
        <dbReference type="EMBL" id="MBO9154371.1"/>
    </source>
</evidence>
<keyword evidence="4 5" id="KW-0413">Isomerase</keyword>
<evidence type="ECO:0000256" key="3">
    <source>
        <dbReference type="ARBA" id="ARBA00023110"/>
    </source>
</evidence>
<dbReference type="InterPro" id="IPR046357">
    <property type="entry name" value="PPIase_dom_sf"/>
</dbReference>
<proteinExistence type="inferred from homology"/>